<dbReference type="Gene3D" id="3.30.40.10">
    <property type="entry name" value="Zinc/RING finger domain, C3HC4 (zinc finger)"/>
    <property type="match status" value="1"/>
</dbReference>
<organism evidence="8 9">
    <name type="scientific">Linum trigynum</name>
    <dbReference type="NCBI Taxonomy" id="586398"/>
    <lineage>
        <taxon>Eukaryota</taxon>
        <taxon>Viridiplantae</taxon>
        <taxon>Streptophyta</taxon>
        <taxon>Embryophyta</taxon>
        <taxon>Tracheophyta</taxon>
        <taxon>Spermatophyta</taxon>
        <taxon>Magnoliopsida</taxon>
        <taxon>eudicotyledons</taxon>
        <taxon>Gunneridae</taxon>
        <taxon>Pentapetalae</taxon>
        <taxon>rosids</taxon>
        <taxon>fabids</taxon>
        <taxon>Malpighiales</taxon>
        <taxon>Linaceae</taxon>
        <taxon>Linum</taxon>
    </lineage>
</organism>
<dbReference type="GO" id="GO:0061630">
    <property type="term" value="F:ubiquitin protein ligase activity"/>
    <property type="evidence" value="ECO:0007669"/>
    <property type="project" value="UniProtKB-EC"/>
</dbReference>
<dbReference type="EC" id="2.3.2.27" evidence="2"/>
<evidence type="ECO:0000313" key="9">
    <source>
        <dbReference type="Proteomes" id="UP001497516"/>
    </source>
</evidence>
<dbReference type="SMART" id="SM00184">
    <property type="entry name" value="RING"/>
    <property type="match status" value="1"/>
</dbReference>
<keyword evidence="3" id="KW-0479">Metal-binding</keyword>
<evidence type="ECO:0000259" key="7">
    <source>
        <dbReference type="PROSITE" id="PS50089"/>
    </source>
</evidence>
<comment type="catalytic activity">
    <reaction evidence="1">
        <text>S-ubiquitinyl-[E2 ubiquitin-conjugating enzyme]-L-cysteine + [acceptor protein]-L-lysine = [E2 ubiquitin-conjugating enzyme]-L-cysteine + N(6)-ubiquitinyl-[acceptor protein]-L-lysine.</text>
        <dbReference type="EC" id="2.3.2.27"/>
    </reaction>
</comment>
<dbReference type="Pfam" id="PF13639">
    <property type="entry name" value="zf-RING_2"/>
    <property type="match status" value="1"/>
</dbReference>
<evidence type="ECO:0000256" key="3">
    <source>
        <dbReference type="ARBA" id="ARBA00022723"/>
    </source>
</evidence>
<dbReference type="PANTHER" id="PTHR15710">
    <property type="entry name" value="E3 UBIQUITIN-PROTEIN LIGASE PRAJA"/>
    <property type="match status" value="1"/>
</dbReference>
<evidence type="ECO:0000256" key="1">
    <source>
        <dbReference type="ARBA" id="ARBA00000900"/>
    </source>
</evidence>
<sequence length="123" mass="13045">MAADETTPPTSSGGILTTRYLIDHCFDLDEALCLPADIPRQVAESDSLVDSLPAAVVVVVPSDGYYPCPICREGIFQSQENTGKRVPCGHVYHAACISSWLSNSGDGSCPLCRASISAGRDQK</sequence>
<dbReference type="EMBL" id="OZ034822">
    <property type="protein sequence ID" value="CAL1414306.1"/>
    <property type="molecule type" value="Genomic_DNA"/>
</dbReference>
<evidence type="ECO:0000256" key="4">
    <source>
        <dbReference type="ARBA" id="ARBA00022771"/>
    </source>
</evidence>
<gene>
    <name evidence="8" type="ORF">LTRI10_LOCUS53475</name>
</gene>
<protein>
    <recommendedName>
        <fullName evidence="2">RING-type E3 ubiquitin transferase</fullName>
        <ecNumber evidence="2">2.3.2.27</ecNumber>
    </recommendedName>
</protein>
<dbReference type="InterPro" id="IPR001841">
    <property type="entry name" value="Znf_RING"/>
</dbReference>
<dbReference type="AlphaFoldDB" id="A0AAV2GU32"/>
<dbReference type="InterPro" id="IPR013083">
    <property type="entry name" value="Znf_RING/FYVE/PHD"/>
</dbReference>
<keyword evidence="5" id="KW-0862">Zinc</keyword>
<dbReference type="SUPFAM" id="SSF57850">
    <property type="entry name" value="RING/U-box"/>
    <property type="match status" value="1"/>
</dbReference>
<dbReference type="PANTHER" id="PTHR15710:SF74">
    <property type="entry name" value="RING-TYPE E3 UBIQUITIN TRANSFERASE-RELATED"/>
    <property type="match status" value="1"/>
</dbReference>
<evidence type="ECO:0000256" key="2">
    <source>
        <dbReference type="ARBA" id="ARBA00012483"/>
    </source>
</evidence>
<dbReference type="Proteomes" id="UP001497516">
    <property type="component" value="Chromosome 9"/>
</dbReference>
<evidence type="ECO:0000313" key="8">
    <source>
        <dbReference type="EMBL" id="CAL1414306.1"/>
    </source>
</evidence>
<keyword evidence="4 6" id="KW-0863">Zinc-finger</keyword>
<dbReference type="GO" id="GO:0008270">
    <property type="term" value="F:zinc ion binding"/>
    <property type="evidence" value="ECO:0007669"/>
    <property type="project" value="UniProtKB-KW"/>
</dbReference>
<name>A0AAV2GU32_9ROSI</name>
<accession>A0AAV2GU32</accession>
<keyword evidence="9" id="KW-1185">Reference proteome</keyword>
<dbReference type="PROSITE" id="PS50089">
    <property type="entry name" value="ZF_RING_2"/>
    <property type="match status" value="1"/>
</dbReference>
<feature type="domain" description="RING-type" evidence="7">
    <location>
        <begin position="68"/>
        <end position="113"/>
    </location>
</feature>
<reference evidence="8 9" key="1">
    <citation type="submission" date="2024-04" db="EMBL/GenBank/DDBJ databases">
        <authorList>
            <person name="Fracassetti M."/>
        </authorList>
    </citation>
    <scope>NUCLEOTIDE SEQUENCE [LARGE SCALE GENOMIC DNA]</scope>
</reference>
<evidence type="ECO:0000256" key="6">
    <source>
        <dbReference type="PROSITE-ProRule" id="PRU00175"/>
    </source>
</evidence>
<proteinExistence type="predicted"/>
<evidence type="ECO:0000256" key="5">
    <source>
        <dbReference type="ARBA" id="ARBA00022833"/>
    </source>
</evidence>